<dbReference type="eggNOG" id="COG3087">
    <property type="taxonomic scope" value="Bacteria"/>
</dbReference>
<feature type="domain" description="SPOR" evidence="2">
    <location>
        <begin position="66"/>
        <end position="145"/>
    </location>
</feature>
<evidence type="ECO:0000313" key="4">
    <source>
        <dbReference type="Proteomes" id="UP000005615"/>
    </source>
</evidence>
<dbReference type="EMBL" id="AEIG01000024">
    <property type="protein sequence ID" value="EGG30093.1"/>
    <property type="molecule type" value="Genomic_DNA"/>
</dbReference>
<dbReference type="InterPro" id="IPR007730">
    <property type="entry name" value="SPOR-like_dom"/>
</dbReference>
<comment type="caution">
    <text evidence="3">The sequence shown here is derived from an EMBL/GenBank/DDBJ whole genome shotgun (WGS) entry which is preliminary data.</text>
</comment>
<dbReference type="Gene3D" id="3.30.70.1070">
    <property type="entry name" value="Sporulation related repeat"/>
    <property type="match status" value="1"/>
</dbReference>
<proteinExistence type="predicted"/>
<dbReference type="PANTHER" id="PTHR38687:SF2">
    <property type="entry name" value="CELL DIVISION PROTEIN FTSN"/>
    <property type="match status" value="1"/>
</dbReference>
<dbReference type="Pfam" id="PF05036">
    <property type="entry name" value="SPOR"/>
    <property type="match status" value="1"/>
</dbReference>
<dbReference type="SUPFAM" id="SSF110997">
    <property type="entry name" value="Sporulation related repeat"/>
    <property type="match status" value="1"/>
</dbReference>
<gene>
    <name evidence="3" type="ORF">IMCC3088_978</name>
</gene>
<evidence type="ECO:0000313" key="3">
    <source>
        <dbReference type="EMBL" id="EGG30093.1"/>
    </source>
</evidence>
<reference evidence="3 4" key="1">
    <citation type="journal article" date="2011" name="J. Bacteriol.">
        <title>Genome sequence of strain IMCC3088, a proteorhodopsin-containing marine bacterium belonging to the OM60/NOR5 clade.</title>
        <authorList>
            <person name="Jang Y."/>
            <person name="Oh H.M."/>
            <person name="Kang I."/>
            <person name="Lee K."/>
            <person name="Yang S.J."/>
            <person name="Cho J.C."/>
        </authorList>
    </citation>
    <scope>NUCLEOTIDE SEQUENCE [LARGE SCALE GENOMIC DNA]</scope>
    <source>
        <strain evidence="3 4">IMCC3088</strain>
    </source>
</reference>
<feature type="region of interest" description="Disordered" evidence="1">
    <location>
        <begin position="46"/>
        <end position="67"/>
    </location>
</feature>
<organism evidence="3 4">
    <name type="scientific">Aequoribacter fuscus</name>
    <dbReference type="NCBI Taxonomy" id="2518989"/>
    <lineage>
        <taxon>Bacteria</taxon>
        <taxon>Pseudomonadati</taxon>
        <taxon>Pseudomonadota</taxon>
        <taxon>Gammaproteobacteria</taxon>
        <taxon>Cellvibrionales</taxon>
        <taxon>Halieaceae</taxon>
        <taxon>Aequoribacter</taxon>
    </lineage>
</organism>
<dbReference type="GO" id="GO:0042834">
    <property type="term" value="F:peptidoglycan binding"/>
    <property type="evidence" value="ECO:0007669"/>
    <property type="project" value="InterPro"/>
</dbReference>
<feature type="compositionally biased region" description="Polar residues" evidence="1">
    <location>
        <begin position="56"/>
        <end position="67"/>
    </location>
</feature>
<dbReference type="STRING" id="2518989.IMCC3088_978"/>
<dbReference type="Proteomes" id="UP000005615">
    <property type="component" value="Unassembled WGS sequence"/>
</dbReference>
<dbReference type="InterPro" id="IPR036680">
    <property type="entry name" value="SPOR-like_sf"/>
</dbReference>
<evidence type="ECO:0000259" key="2">
    <source>
        <dbReference type="PROSITE" id="PS51724"/>
    </source>
</evidence>
<protein>
    <recommendedName>
        <fullName evidence="2">SPOR domain-containing protein</fullName>
    </recommendedName>
</protein>
<name>F3L0N6_9GAMM</name>
<sequence>MTLVAQNLDYGALLQSQNQETASGAQEQQKPSPKFEFYTVLPEQNLSKPASKVDNSKQTASRTDSNTRTDYFIVQAGSFRNEADADQRRAELILLGLDPKIDQVTNQAGRWHRVFVGPLSERSEAERIKALTASQNIETLILSRKAN</sequence>
<accession>F3L0N6</accession>
<dbReference type="PANTHER" id="PTHR38687">
    <property type="entry name" value="CELL DIVISION PROTEIN DEDD-RELATED"/>
    <property type="match status" value="1"/>
</dbReference>
<evidence type="ECO:0000256" key="1">
    <source>
        <dbReference type="SAM" id="MobiDB-lite"/>
    </source>
</evidence>
<keyword evidence="4" id="KW-1185">Reference proteome</keyword>
<dbReference type="PROSITE" id="PS51724">
    <property type="entry name" value="SPOR"/>
    <property type="match status" value="1"/>
</dbReference>
<dbReference type="AlphaFoldDB" id="F3L0N6"/>
<dbReference type="InterPro" id="IPR052521">
    <property type="entry name" value="Cell_div_SPOR-domain"/>
</dbReference>